<accession>A0A6N9TCL5</accession>
<dbReference type="PROSITE" id="PS51257">
    <property type="entry name" value="PROKAR_LIPOPROTEIN"/>
    <property type="match status" value="1"/>
</dbReference>
<reference evidence="1 2" key="1">
    <citation type="submission" date="2020-01" db="EMBL/GenBank/DDBJ databases">
        <title>Genomes of bacteria type strains.</title>
        <authorList>
            <person name="Chen J."/>
            <person name="Zhu S."/>
            <person name="Yang J."/>
        </authorList>
    </citation>
    <scope>NUCLEOTIDE SEQUENCE [LARGE SCALE GENOMIC DNA]</scope>
    <source>
        <strain evidence="1 2">LMG 24078</strain>
    </source>
</reference>
<keyword evidence="2" id="KW-1185">Reference proteome</keyword>
<protein>
    <submittedName>
        <fullName evidence="1">Uncharacterized protein</fullName>
    </submittedName>
</protein>
<sequence length="451" mass="49513">MNFLKGLIGLINPKNAKTSYTFAVCCIVLALLSACSISPQDEGVATTLAFSPSDDTRFSNEVMNVAPFLPANQVKRHEQCNIKTADKGFKTSHEVNYTKYGWEKRIAHQTEFFDIPQQEGRILIIDFAKAEDALAYRYLSNDNSHNTLYEPWSSSKIFAFTGAIAKLREQGLGAQAKVGGTYVADMITSINTYEAFGTSIDNSNALATLFANVAGRDNLSALFYDDWLKLSTPNIYFRGAYGPSAYKPNSYEAQMLDGTSSIRLQPFLNAADDPGYLNYRCESCGLTGNKPMTTLAQAEFLKRLASHTRDPLTQHPALEAVDVKTLFYGDGNSLGNERFAGMSAGISVMLQHAIANSIQTETSTNKSAKLILDEASQGKWRVFQKIGWGPSDTRGTTEVVVLAHVCLPYYLGGREFTVSAQVSVPNADESLLPAAGKKMQRLLEKTMDKLL</sequence>
<organism evidence="1 2">
    <name type="scientific">Alteromonas genovensis</name>
    <dbReference type="NCBI Taxonomy" id="471225"/>
    <lineage>
        <taxon>Bacteria</taxon>
        <taxon>Pseudomonadati</taxon>
        <taxon>Pseudomonadota</taxon>
        <taxon>Gammaproteobacteria</taxon>
        <taxon>Alteromonadales</taxon>
        <taxon>Alteromonadaceae</taxon>
        <taxon>Alteromonas/Salinimonas group</taxon>
        <taxon>Alteromonas</taxon>
    </lineage>
</organism>
<dbReference type="AlphaFoldDB" id="A0A6N9TCL5"/>
<name>A0A6N9TCL5_9ALTE</name>
<gene>
    <name evidence="1" type="ORF">GTQ48_01370</name>
</gene>
<dbReference type="RefSeq" id="WP_163104695.1">
    <property type="nucleotide sequence ID" value="NZ_JAAAWO010000001.1"/>
</dbReference>
<comment type="caution">
    <text evidence="1">The sequence shown here is derived from an EMBL/GenBank/DDBJ whole genome shotgun (WGS) entry which is preliminary data.</text>
</comment>
<dbReference type="EMBL" id="JAAAWO010000001">
    <property type="protein sequence ID" value="NDW14182.1"/>
    <property type="molecule type" value="Genomic_DNA"/>
</dbReference>
<evidence type="ECO:0000313" key="2">
    <source>
        <dbReference type="Proteomes" id="UP000471381"/>
    </source>
</evidence>
<evidence type="ECO:0000313" key="1">
    <source>
        <dbReference type="EMBL" id="NDW14182.1"/>
    </source>
</evidence>
<dbReference type="Proteomes" id="UP000471381">
    <property type="component" value="Unassembled WGS sequence"/>
</dbReference>
<proteinExistence type="predicted"/>